<gene>
    <name evidence="1" type="ORF">C8F04DRAFT_977051</name>
</gene>
<name>A0AAD6WRS5_9AGAR</name>
<keyword evidence="2" id="KW-1185">Reference proteome</keyword>
<dbReference type="AlphaFoldDB" id="A0AAD6WRS5"/>
<accession>A0AAD6WRS5</accession>
<comment type="caution">
    <text evidence="1">The sequence shown here is derived from an EMBL/GenBank/DDBJ whole genome shotgun (WGS) entry which is preliminary data.</text>
</comment>
<evidence type="ECO:0000313" key="2">
    <source>
        <dbReference type="Proteomes" id="UP001218188"/>
    </source>
</evidence>
<evidence type="ECO:0000313" key="1">
    <source>
        <dbReference type="EMBL" id="KAJ7018579.1"/>
    </source>
</evidence>
<dbReference type="Proteomes" id="UP001218188">
    <property type="component" value="Unassembled WGS sequence"/>
</dbReference>
<sequence length="100" mass="10920">MSVPCLLVLALDRSGLEYSQTLTFDVDGSLSILKLRGVIYGGDHHFTSRYITPTGGVWFHNGISTGRSWVFEGDLNNLPNGHLTSARGKIAVNLIYAQVL</sequence>
<dbReference type="EMBL" id="JARJCM010000333">
    <property type="protein sequence ID" value="KAJ7018579.1"/>
    <property type="molecule type" value="Genomic_DNA"/>
</dbReference>
<proteinExistence type="predicted"/>
<reference evidence="1" key="1">
    <citation type="submission" date="2023-03" db="EMBL/GenBank/DDBJ databases">
        <title>Massive genome expansion in bonnet fungi (Mycena s.s.) driven by repeated elements and novel gene families across ecological guilds.</title>
        <authorList>
            <consortium name="Lawrence Berkeley National Laboratory"/>
            <person name="Harder C.B."/>
            <person name="Miyauchi S."/>
            <person name="Viragh M."/>
            <person name="Kuo A."/>
            <person name="Thoen E."/>
            <person name="Andreopoulos B."/>
            <person name="Lu D."/>
            <person name="Skrede I."/>
            <person name="Drula E."/>
            <person name="Henrissat B."/>
            <person name="Morin E."/>
            <person name="Kohler A."/>
            <person name="Barry K."/>
            <person name="LaButti K."/>
            <person name="Morin E."/>
            <person name="Salamov A."/>
            <person name="Lipzen A."/>
            <person name="Mereny Z."/>
            <person name="Hegedus B."/>
            <person name="Baldrian P."/>
            <person name="Stursova M."/>
            <person name="Weitz H."/>
            <person name="Taylor A."/>
            <person name="Grigoriev I.V."/>
            <person name="Nagy L.G."/>
            <person name="Martin F."/>
            <person name="Kauserud H."/>
        </authorList>
    </citation>
    <scope>NUCLEOTIDE SEQUENCE</scope>
    <source>
        <strain evidence="1">CBHHK200</strain>
    </source>
</reference>
<organism evidence="1 2">
    <name type="scientific">Mycena alexandri</name>
    <dbReference type="NCBI Taxonomy" id="1745969"/>
    <lineage>
        <taxon>Eukaryota</taxon>
        <taxon>Fungi</taxon>
        <taxon>Dikarya</taxon>
        <taxon>Basidiomycota</taxon>
        <taxon>Agaricomycotina</taxon>
        <taxon>Agaricomycetes</taxon>
        <taxon>Agaricomycetidae</taxon>
        <taxon>Agaricales</taxon>
        <taxon>Marasmiineae</taxon>
        <taxon>Mycenaceae</taxon>
        <taxon>Mycena</taxon>
    </lineage>
</organism>
<protein>
    <submittedName>
        <fullName evidence="1">Uncharacterized protein</fullName>
    </submittedName>
</protein>